<gene>
    <name evidence="2" type="ORF">OOZ53_15180</name>
</gene>
<feature type="transmembrane region" description="Helical" evidence="1">
    <location>
        <begin position="12"/>
        <end position="31"/>
    </location>
</feature>
<evidence type="ECO:0000313" key="2">
    <source>
        <dbReference type="EMBL" id="MDA4846703.1"/>
    </source>
</evidence>
<dbReference type="Proteomes" id="UP001148313">
    <property type="component" value="Unassembled WGS sequence"/>
</dbReference>
<keyword evidence="1" id="KW-0812">Transmembrane</keyword>
<evidence type="ECO:0000313" key="3">
    <source>
        <dbReference type="Proteomes" id="UP001148313"/>
    </source>
</evidence>
<dbReference type="RefSeq" id="WP_271090487.1">
    <property type="nucleotide sequence ID" value="NZ_JAPJZH010000009.1"/>
</dbReference>
<accession>A0ABT4VPR0</accession>
<evidence type="ECO:0000256" key="1">
    <source>
        <dbReference type="SAM" id="Phobius"/>
    </source>
</evidence>
<proteinExistence type="predicted"/>
<comment type="caution">
    <text evidence="2">The sequence shown here is derived from an EMBL/GenBank/DDBJ whole genome shotgun (WGS) entry which is preliminary data.</text>
</comment>
<name>A0ABT4VPR0_9HYPH</name>
<reference evidence="2" key="1">
    <citation type="submission" date="2022-11" db="EMBL/GenBank/DDBJ databases">
        <title>Hoeflea poritis sp. nov., isolated from scleractinian coral Porites lutea.</title>
        <authorList>
            <person name="Zhang G."/>
            <person name="Wei Q."/>
            <person name="Cai L."/>
        </authorList>
    </citation>
    <scope>NUCLEOTIDE SEQUENCE</scope>
    <source>
        <strain evidence="2">E7-10</strain>
    </source>
</reference>
<protein>
    <submittedName>
        <fullName evidence="2">Uncharacterized protein</fullName>
    </submittedName>
</protein>
<feature type="transmembrane region" description="Helical" evidence="1">
    <location>
        <begin position="43"/>
        <end position="64"/>
    </location>
</feature>
<sequence length="116" mass="13336">MERKTNRLILRFALLPMAVFVGIAFAFPEIFEGSSERETEFYLVYVLWIIGCIGAFVFWGWGVVPHAANIIFKPLEIEQEKGWLKPGGHGEAALRNYQLLKFLRIYIKDDDKLAGE</sequence>
<dbReference type="EMBL" id="JAPJZH010000009">
    <property type="protein sequence ID" value="MDA4846703.1"/>
    <property type="molecule type" value="Genomic_DNA"/>
</dbReference>
<keyword evidence="1" id="KW-0472">Membrane</keyword>
<keyword evidence="3" id="KW-1185">Reference proteome</keyword>
<keyword evidence="1" id="KW-1133">Transmembrane helix</keyword>
<organism evidence="2 3">
    <name type="scientific">Hoeflea poritis</name>
    <dbReference type="NCBI Taxonomy" id="2993659"/>
    <lineage>
        <taxon>Bacteria</taxon>
        <taxon>Pseudomonadati</taxon>
        <taxon>Pseudomonadota</taxon>
        <taxon>Alphaproteobacteria</taxon>
        <taxon>Hyphomicrobiales</taxon>
        <taxon>Rhizobiaceae</taxon>
        <taxon>Hoeflea</taxon>
    </lineage>
</organism>